<protein>
    <submittedName>
        <fullName evidence="2">Serine-threonine rich protein</fullName>
    </submittedName>
</protein>
<reference evidence="2 3" key="1">
    <citation type="submission" date="2023-01" db="EMBL/GenBank/DDBJ databases">
        <title>Analysis of 21 Apiospora genomes using comparative genomics revels a genus with tremendous synthesis potential of carbohydrate active enzymes and secondary metabolites.</title>
        <authorList>
            <person name="Sorensen T."/>
        </authorList>
    </citation>
    <scope>NUCLEOTIDE SEQUENCE [LARGE SCALE GENOMIC DNA]</scope>
    <source>
        <strain evidence="2 3">CBS 114990</strain>
    </source>
</reference>
<evidence type="ECO:0000256" key="1">
    <source>
        <dbReference type="SAM" id="SignalP"/>
    </source>
</evidence>
<comment type="caution">
    <text evidence="2">The sequence shown here is derived from an EMBL/GenBank/DDBJ whole genome shotgun (WGS) entry which is preliminary data.</text>
</comment>
<dbReference type="RefSeq" id="XP_066675298.1">
    <property type="nucleotide sequence ID" value="XM_066805525.1"/>
</dbReference>
<keyword evidence="3" id="KW-1185">Reference proteome</keyword>
<dbReference type="Gene3D" id="2.60.40.420">
    <property type="entry name" value="Cupredoxins - blue copper proteins"/>
    <property type="match status" value="1"/>
</dbReference>
<organism evidence="2 3">
    <name type="scientific">Apiospora hydei</name>
    <dbReference type="NCBI Taxonomy" id="1337664"/>
    <lineage>
        <taxon>Eukaryota</taxon>
        <taxon>Fungi</taxon>
        <taxon>Dikarya</taxon>
        <taxon>Ascomycota</taxon>
        <taxon>Pezizomycotina</taxon>
        <taxon>Sordariomycetes</taxon>
        <taxon>Xylariomycetidae</taxon>
        <taxon>Amphisphaeriales</taxon>
        <taxon>Apiosporaceae</taxon>
        <taxon>Apiospora</taxon>
    </lineage>
</organism>
<accession>A0ABR1XCV1</accession>
<keyword evidence="1" id="KW-0732">Signal</keyword>
<name>A0ABR1XCV1_9PEZI</name>
<dbReference type="InterPro" id="IPR052953">
    <property type="entry name" value="Ser-rich/MCO-related"/>
</dbReference>
<proteinExistence type="predicted"/>
<evidence type="ECO:0000313" key="2">
    <source>
        <dbReference type="EMBL" id="KAK8094525.1"/>
    </source>
</evidence>
<dbReference type="EMBL" id="JAQQWN010000002">
    <property type="protein sequence ID" value="KAK8094525.1"/>
    <property type="molecule type" value="Genomic_DNA"/>
</dbReference>
<evidence type="ECO:0000313" key="3">
    <source>
        <dbReference type="Proteomes" id="UP001433268"/>
    </source>
</evidence>
<dbReference type="CDD" id="cd00920">
    <property type="entry name" value="Cupredoxin"/>
    <property type="match status" value="1"/>
</dbReference>
<feature type="signal peptide" evidence="1">
    <location>
        <begin position="1"/>
        <end position="17"/>
    </location>
</feature>
<dbReference type="PANTHER" id="PTHR34883">
    <property type="entry name" value="SERINE-RICH PROTEIN, PUTATIVE-RELATED-RELATED"/>
    <property type="match status" value="1"/>
</dbReference>
<dbReference type="PANTHER" id="PTHR34883:SF4">
    <property type="entry name" value="CUPREDOXIN"/>
    <property type="match status" value="1"/>
</dbReference>
<gene>
    <name evidence="2" type="ORF">PG997_001210</name>
</gene>
<sequence>MKFSAALSLAIAPLALAKAVNNVYPMRRTEHKGASKGAAKGAAGGALAGGALAGGALGAALGAGGAAAVNAGSVTQIILVWANPGGGAATTTMNEQVTVTQTVTAGAPPGASPPLPAAAATHSVRSLSEPAFADPLLLAVPLVSYTPPAEVKAKKGDMVIFSFMAANHTATQSTFEKPCDAMPGGMDSGFQPNANNTVNPPPQVAMQVMVETPLWFYCRQSTHCGKGMTFSINPTAEKSQALFQSMAIAQKGQGAPSAIVGGGAANGTAPPLPLLLDGGAAPPATGGAAQGGMTQGIGQLTPGSGQCVCAVSCAPGSFPAVAAQGLGAFGGMPGGMPAEMAEA</sequence>
<dbReference type="InterPro" id="IPR008972">
    <property type="entry name" value="Cupredoxin"/>
</dbReference>
<feature type="chain" id="PRO_5045163017" evidence="1">
    <location>
        <begin position="18"/>
        <end position="343"/>
    </location>
</feature>
<dbReference type="SUPFAM" id="SSF49503">
    <property type="entry name" value="Cupredoxins"/>
    <property type="match status" value="1"/>
</dbReference>
<dbReference type="GeneID" id="92038585"/>
<dbReference type="Proteomes" id="UP001433268">
    <property type="component" value="Unassembled WGS sequence"/>
</dbReference>